<dbReference type="Gene3D" id="3.40.50.300">
    <property type="entry name" value="P-loop containing nucleotide triphosphate hydrolases"/>
    <property type="match status" value="1"/>
</dbReference>
<comment type="caution">
    <text evidence="3">The sequence shown here is derived from an EMBL/GenBank/DDBJ whole genome shotgun (WGS) entry which is preliminary data.</text>
</comment>
<organism evidence="3 4">
    <name type="scientific">Evtepia gabavorous</name>
    <dbReference type="NCBI Taxonomy" id="2211183"/>
    <lineage>
        <taxon>Bacteria</taxon>
        <taxon>Bacillati</taxon>
        <taxon>Bacillota</taxon>
        <taxon>Clostridia</taxon>
        <taxon>Eubacteriales</taxon>
        <taxon>Evtepia</taxon>
    </lineage>
</organism>
<dbReference type="PANTHER" id="PTHR40047">
    <property type="entry name" value="UPF0703 PROTEIN YCGQ"/>
    <property type="match status" value="1"/>
</dbReference>
<dbReference type="OrthoDB" id="9770408at2"/>
<evidence type="ECO:0000313" key="3">
    <source>
        <dbReference type="EMBL" id="RFT07791.1"/>
    </source>
</evidence>
<protein>
    <submittedName>
        <fullName evidence="3">GTPase</fullName>
    </submittedName>
</protein>
<evidence type="ECO:0000313" key="4">
    <source>
        <dbReference type="Proteomes" id="UP000260649"/>
    </source>
</evidence>
<dbReference type="Pfam" id="PF02492">
    <property type="entry name" value="cobW"/>
    <property type="match status" value="1"/>
</dbReference>
<feature type="domain" description="DUF1980" evidence="2">
    <location>
        <begin position="192"/>
        <end position="309"/>
    </location>
</feature>
<dbReference type="InterPro" id="IPR048447">
    <property type="entry name" value="DUF1980_C"/>
</dbReference>
<evidence type="ECO:0000259" key="2">
    <source>
        <dbReference type="Pfam" id="PF21537"/>
    </source>
</evidence>
<dbReference type="RefSeq" id="WP_021919608.1">
    <property type="nucleotide sequence ID" value="NZ_CAKXKJ010000002.1"/>
</dbReference>
<sequence>MMEEIPVYLFTGFLDAGKTKFIQETLEDVRFNNGESTLLLLCEEGEEEYEPTTFSGKNVFIEVIEDPSELTPINLERLQKKHAVERVIVEYNGMWMLDQLYQNMPEAWIVYQEFMFADAQTFLTYNANMRGLVVDKLKSCEMVVLNRADQRVDKVEIHKIIRAVSRRTNIAYEDLNGEVYYDDTPDELPFDLDAPVVEITPQDYAIWYQDISEEPDKYKGKTLKIGGFTMVRDKLPAGSFIFGRRIMTCCVEDITFAGLLATGYDTKNLQDQQWVELTAKVAIKHNRVYNKKGPVLHVLSLTPGTAPEQDVATFY</sequence>
<dbReference type="InterPro" id="IPR003495">
    <property type="entry name" value="CobW/HypB/UreG_nucleotide-bd"/>
</dbReference>
<dbReference type="InterPro" id="IPR052955">
    <property type="entry name" value="UPF0703_membrane_permease"/>
</dbReference>
<keyword evidence="4" id="KW-1185">Reference proteome</keyword>
<dbReference type="AlphaFoldDB" id="A0A3E2B766"/>
<gene>
    <name evidence="3" type="ORF">DV520_01285</name>
</gene>
<dbReference type="Proteomes" id="UP000260649">
    <property type="component" value="Unassembled WGS sequence"/>
</dbReference>
<dbReference type="GeneID" id="97994367"/>
<dbReference type="InterPro" id="IPR027417">
    <property type="entry name" value="P-loop_NTPase"/>
</dbReference>
<dbReference type="EMBL" id="QQRQ01000001">
    <property type="protein sequence ID" value="RFT07791.1"/>
    <property type="molecule type" value="Genomic_DNA"/>
</dbReference>
<reference evidence="3 4" key="1">
    <citation type="submission" date="2018-07" db="EMBL/GenBank/DDBJ databases">
        <title>GABA Modulating Bacteria of the Human Gut Microbiota.</title>
        <authorList>
            <person name="Strandwitz P."/>
            <person name="Kim K.H."/>
            <person name="Terekhova D."/>
            <person name="Liu J.K."/>
            <person name="Sharma A."/>
            <person name="Levering J."/>
            <person name="Mcdonald D."/>
            <person name="Dietrich D."/>
            <person name="Ramadhar T.R."/>
            <person name="Lekbua A."/>
            <person name="Mroue N."/>
            <person name="Liston C."/>
            <person name="Stewart E.J."/>
            <person name="Dubin M.J."/>
            <person name="Zengler K."/>
            <person name="Knight R."/>
            <person name="Gilbert J.A."/>
            <person name="Clardy J."/>
            <person name="Lewis K."/>
        </authorList>
    </citation>
    <scope>NUCLEOTIDE SEQUENCE [LARGE SCALE GENOMIC DNA]</scope>
    <source>
        <strain evidence="3 4">KLE1738</strain>
    </source>
</reference>
<dbReference type="PANTHER" id="PTHR40047:SF1">
    <property type="entry name" value="UPF0703 PROTEIN YCGQ"/>
    <property type="match status" value="1"/>
</dbReference>
<name>A0A3E2B766_9FIRM</name>
<feature type="domain" description="CobW/HypB/UreG nucleotide-binding" evidence="1">
    <location>
        <begin position="6"/>
        <end position="163"/>
    </location>
</feature>
<accession>A0A3E2B766</accession>
<dbReference type="Pfam" id="PF21537">
    <property type="entry name" value="DUF1980_C"/>
    <property type="match status" value="1"/>
</dbReference>
<proteinExistence type="predicted"/>
<evidence type="ECO:0000259" key="1">
    <source>
        <dbReference type="Pfam" id="PF02492"/>
    </source>
</evidence>